<organism evidence="2 3">
    <name type="scientific">Cellvibrio fontiphilus</name>
    <dbReference type="NCBI Taxonomy" id="1815559"/>
    <lineage>
        <taxon>Bacteria</taxon>
        <taxon>Pseudomonadati</taxon>
        <taxon>Pseudomonadota</taxon>
        <taxon>Gammaproteobacteria</taxon>
        <taxon>Cellvibrionales</taxon>
        <taxon>Cellvibrionaceae</taxon>
        <taxon>Cellvibrio</taxon>
    </lineage>
</organism>
<dbReference type="EMBL" id="JBHRTF010000006">
    <property type="protein sequence ID" value="MFC3116685.1"/>
    <property type="molecule type" value="Genomic_DNA"/>
</dbReference>
<reference evidence="3" key="1">
    <citation type="journal article" date="2019" name="Int. J. Syst. Evol. Microbiol.">
        <title>The Global Catalogue of Microorganisms (GCM) 10K type strain sequencing project: providing services to taxonomists for standard genome sequencing and annotation.</title>
        <authorList>
            <consortium name="The Broad Institute Genomics Platform"/>
            <consortium name="The Broad Institute Genome Sequencing Center for Infectious Disease"/>
            <person name="Wu L."/>
            <person name="Ma J."/>
        </authorList>
    </citation>
    <scope>NUCLEOTIDE SEQUENCE [LARGE SCALE GENOMIC DNA]</scope>
    <source>
        <strain evidence="3">KCTC 52237</strain>
    </source>
</reference>
<dbReference type="InterPro" id="IPR003607">
    <property type="entry name" value="HD/PDEase_dom"/>
</dbReference>
<dbReference type="Pfam" id="PF13487">
    <property type="entry name" value="HD_5"/>
    <property type="match status" value="1"/>
</dbReference>
<name>A0ABV7FGC0_9GAMM</name>
<dbReference type="PROSITE" id="PS51832">
    <property type="entry name" value="HD_GYP"/>
    <property type="match status" value="1"/>
</dbReference>
<protein>
    <submittedName>
        <fullName evidence="2">HD-GYP domain-containing protein</fullName>
        <ecNumber evidence="2">3.1.4.-</ecNumber>
    </submittedName>
</protein>
<dbReference type="SUPFAM" id="SSF109604">
    <property type="entry name" value="HD-domain/PDEase-like"/>
    <property type="match status" value="1"/>
</dbReference>
<keyword evidence="2" id="KW-0378">Hydrolase</keyword>
<feature type="domain" description="HD-GYP" evidence="1">
    <location>
        <begin position="107"/>
        <end position="303"/>
    </location>
</feature>
<dbReference type="Gene3D" id="1.10.3210.10">
    <property type="entry name" value="Hypothetical protein af1432"/>
    <property type="match status" value="1"/>
</dbReference>
<dbReference type="CDD" id="cd00077">
    <property type="entry name" value="HDc"/>
    <property type="match status" value="1"/>
</dbReference>
<dbReference type="GO" id="GO:0016787">
    <property type="term" value="F:hydrolase activity"/>
    <property type="evidence" value="ECO:0007669"/>
    <property type="project" value="UniProtKB-KW"/>
</dbReference>
<proteinExistence type="predicted"/>
<evidence type="ECO:0000259" key="1">
    <source>
        <dbReference type="PROSITE" id="PS51832"/>
    </source>
</evidence>
<keyword evidence="3" id="KW-1185">Reference proteome</keyword>
<evidence type="ECO:0000313" key="3">
    <source>
        <dbReference type="Proteomes" id="UP001595555"/>
    </source>
</evidence>
<accession>A0ABV7FGC0</accession>
<evidence type="ECO:0000313" key="2">
    <source>
        <dbReference type="EMBL" id="MFC3116685.1"/>
    </source>
</evidence>
<dbReference type="PANTHER" id="PTHR43155:SF2">
    <property type="entry name" value="CYCLIC DI-GMP PHOSPHODIESTERASE PA4108"/>
    <property type="match status" value="1"/>
</dbReference>
<dbReference type="EC" id="3.1.4.-" evidence="2"/>
<gene>
    <name evidence="2" type="ORF">ACFODX_14020</name>
</gene>
<sequence length="435" mass="49160">MIDSEQQHYCRHLIEANKKHRVTTTQPIYNRQGVLLLAKGADMDERRAQVLLEHKLLKPLEECVAIADSLNAHQLFDYLNNFSRRLPGLYAVTCQPEFQNTLRSMCLFYERYPLLHQNLTMLALRCKSIYYQGLFCALAGVAIASKLRLSLQEQQTTFVASLFHDVGFLYLAPELCTKTQDFTAAEWKALQAHPLIAQRFLAMVPDLPGAIGEAIADHHERIDGTGFPRYLFGDKISMVSQIIAATDNIVHNHNRYQSYGPHAHQMLLAALKLSDNIYFESVYDAATVLFKIAPKPTAAINQLPSSDLLLARQQKLRTQFSTAKTLAQQLTQHSKHPGVRSMLAAMARLGICVARSGILQPEQEEWLRGISSENSNQDGFSLIEISVMQDQIYDQLVHLKNLMERLVEALPQDDQQLAHFNTSLEKIDLDTTAFA</sequence>
<dbReference type="Proteomes" id="UP001595555">
    <property type="component" value="Unassembled WGS sequence"/>
</dbReference>
<dbReference type="RefSeq" id="WP_378120231.1">
    <property type="nucleotide sequence ID" value="NZ_JBHRTF010000006.1"/>
</dbReference>
<comment type="caution">
    <text evidence="2">The sequence shown here is derived from an EMBL/GenBank/DDBJ whole genome shotgun (WGS) entry which is preliminary data.</text>
</comment>
<dbReference type="InterPro" id="IPR037522">
    <property type="entry name" value="HD_GYP_dom"/>
</dbReference>
<dbReference type="PANTHER" id="PTHR43155">
    <property type="entry name" value="CYCLIC DI-GMP PHOSPHODIESTERASE PA4108-RELATED"/>
    <property type="match status" value="1"/>
</dbReference>